<dbReference type="GO" id="GO:0016301">
    <property type="term" value="F:kinase activity"/>
    <property type="evidence" value="ECO:0007669"/>
    <property type="project" value="UniProtKB-KW"/>
</dbReference>
<dbReference type="Pfam" id="PF10203">
    <property type="entry name" value="Pet191_N"/>
    <property type="match status" value="1"/>
</dbReference>
<proteinExistence type="inferred from homology"/>
<sequence>MPSCDNIRQELVDCMLKSDCVLVERNPIKECFKPQHADKVPEECQQLRKSFSACKRSLLDMRKRFRSVN</sequence>
<evidence type="ECO:0000313" key="3">
    <source>
        <dbReference type="EMBL" id="KAK9762190.1"/>
    </source>
</evidence>
<comment type="caution">
    <text evidence="3">The sequence shown here is derived from an EMBL/GenBank/DDBJ whole genome shotgun (WGS) entry which is preliminary data.</text>
</comment>
<dbReference type="PANTHER" id="PTHR28627">
    <property type="entry name" value="CYTOCHROME C OXIDASE ASSEMBLY FACTOR 5"/>
    <property type="match status" value="1"/>
</dbReference>
<reference evidence="3 4" key="1">
    <citation type="submission" date="2023-04" db="EMBL/GenBank/DDBJ databases">
        <title>Genome of Basidiobolus ranarum AG-B5.</title>
        <authorList>
            <person name="Stajich J.E."/>
            <person name="Carter-House D."/>
            <person name="Gryganskyi A."/>
        </authorList>
    </citation>
    <scope>NUCLEOTIDE SEQUENCE [LARGE SCALE GENOMIC DNA]</scope>
    <source>
        <strain evidence="3 4">AG-B5</strain>
    </source>
</reference>
<dbReference type="EC" id="2.4.1.145" evidence="3"/>
<keyword evidence="3" id="KW-0418">Kinase</keyword>
<name>A0ABR2WL16_9FUNG</name>
<dbReference type="EMBL" id="JASJQH010001056">
    <property type="protein sequence ID" value="KAK9762190.1"/>
    <property type="molecule type" value="Genomic_DNA"/>
</dbReference>
<dbReference type="PANTHER" id="PTHR28627:SF1">
    <property type="entry name" value="CYTOCHROME C OXIDASE ASSEMBLY FACTOR 5"/>
    <property type="match status" value="1"/>
</dbReference>
<protein>
    <submittedName>
        <fullName evidence="3">Dephospho-CoA kinase (Dephosphocoenzyme A kinase) (COAE)</fullName>
        <ecNumber evidence="3">2.4.1.145</ecNumber>
    </submittedName>
</protein>
<organism evidence="3 4">
    <name type="scientific">Basidiobolus ranarum</name>
    <dbReference type="NCBI Taxonomy" id="34480"/>
    <lineage>
        <taxon>Eukaryota</taxon>
        <taxon>Fungi</taxon>
        <taxon>Fungi incertae sedis</taxon>
        <taxon>Zoopagomycota</taxon>
        <taxon>Entomophthoromycotina</taxon>
        <taxon>Basidiobolomycetes</taxon>
        <taxon>Basidiobolales</taxon>
        <taxon>Basidiobolaceae</taxon>
        <taxon>Basidiobolus</taxon>
    </lineage>
</organism>
<dbReference type="InterPro" id="IPR018793">
    <property type="entry name" value="Cyt_c_oxidase_assmbl_Pet191"/>
</dbReference>
<keyword evidence="3" id="KW-0808">Transferase</keyword>
<accession>A0ABR2WL16</accession>
<evidence type="ECO:0000256" key="2">
    <source>
        <dbReference type="ARBA" id="ARBA00023157"/>
    </source>
</evidence>
<evidence type="ECO:0000313" key="4">
    <source>
        <dbReference type="Proteomes" id="UP001479436"/>
    </source>
</evidence>
<dbReference type="Proteomes" id="UP001479436">
    <property type="component" value="Unassembled WGS sequence"/>
</dbReference>
<keyword evidence="2" id="KW-1015">Disulfide bond</keyword>
<keyword evidence="4" id="KW-1185">Reference proteome</keyword>
<comment type="similarity">
    <text evidence="1">Belongs to the PET191 family.</text>
</comment>
<keyword evidence="3" id="KW-0328">Glycosyltransferase</keyword>
<evidence type="ECO:0000256" key="1">
    <source>
        <dbReference type="ARBA" id="ARBA00007785"/>
    </source>
</evidence>
<gene>
    <name evidence="3" type="primary">COA5</name>
    <name evidence="3" type="ORF">K7432_012313</name>
</gene>
<dbReference type="GO" id="GO:0008454">
    <property type="term" value="F:alpha-1,3-mannosylglycoprotein 4-beta-N-acetylglucosaminyltransferase activity"/>
    <property type="evidence" value="ECO:0007669"/>
    <property type="project" value="UniProtKB-EC"/>
</dbReference>